<dbReference type="Proteomes" id="UP001211907">
    <property type="component" value="Unassembled WGS sequence"/>
</dbReference>
<protein>
    <submittedName>
        <fullName evidence="2">Uncharacterized protein</fullName>
    </submittedName>
</protein>
<dbReference type="AlphaFoldDB" id="A0AAD5SWH9"/>
<evidence type="ECO:0000256" key="1">
    <source>
        <dbReference type="SAM" id="MobiDB-lite"/>
    </source>
</evidence>
<reference evidence="2" key="1">
    <citation type="submission" date="2020-05" db="EMBL/GenBank/DDBJ databases">
        <title>Phylogenomic resolution of chytrid fungi.</title>
        <authorList>
            <person name="Stajich J.E."/>
            <person name="Amses K."/>
            <person name="Simmons R."/>
            <person name="Seto K."/>
            <person name="Myers J."/>
            <person name="Bonds A."/>
            <person name="Quandt C.A."/>
            <person name="Barry K."/>
            <person name="Liu P."/>
            <person name="Grigoriev I."/>
            <person name="Longcore J.E."/>
            <person name="James T.Y."/>
        </authorList>
    </citation>
    <scope>NUCLEOTIDE SEQUENCE</scope>
    <source>
        <strain evidence="2">JEL0513</strain>
    </source>
</reference>
<gene>
    <name evidence="2" type="ORF">HK100_003570</name>
</gene>
<proteinExistence type="predicted"/>
<accession>A0AAD5SWH9</accession>
<organism evidence="2 3">
    <name type="scientific">Physocladia obscura</name>
    <dbReference type="NCBI Taxonomy" id="109957"/>
    <lineage>
        <taxon>Eukaryota</taxon>
        <taxon>Fungi</taxon>
        <taxon>Fungi incertae sedis</taxon>
        <taxon>Chytridiomycota</taxon>
        <taxon>Chytridiomycota incertae sedis</taxon>
        <taxon>Chytridiomycetes</taxon>
        <taxon>Chytridiales</taxon>
        <taxon>Chytriomycetaceae</taxon>
        <taxon>Physocladia</taxon>
    </lineage>
</organism>
<feature type="non-terminal residue" evidence="2">
    <location>
        <position position="58"/>
    </location>
</feature>
<keyword evidence="3" id="KW-1185">Reference proteome</keyword>
<comment type="caution">
    <text evidence="2">The sequence shown here is derived from an EMBL/GenBank/DDBJ whole genome shotgun (WGS) entry which is preliminary data.</text>
</comment>
<evidence type="ECO:0000313" key="3">
    <source>
        <dbReference type="Proteomes" id="UP001211907"/>
    </source>
</evidence>
<feature type="region of interest" description="Disordered" evidence="1">
    <location>
        <begin position="1"/>
        <end position="22"/>
    </location>
</feature>
<dbReference type="EMBL" id="JADGJH010001903">
    <property type="protein sequence ID" value="KAJ3107576.1"/>
    <property type="molecule type" value="Genomic_DNA"/>
</dbReference>
<sequence>MRKIGRDELETPTPKAPDAKTAGSLMQSNVFYTVEHCNFVQVQCRDWQQQELEERFAL</sequence>
<name>A0AAD5SWH9_9FUNG</name>
<evidence type="ECO:0000313" key="2">
    <source>
        <dbReference type="EMBL" id="KAJ3107576.1"/>
    </source>
</evidence>